<gene>
    <name evidence="18" type="ORF">DIC66_09365</name>
</gene>
<evidence type="ECO:0000259" key="17">
    <source>
        <dbReference type="PROSITE" id="PS50106"/>
    </source>
</evidence>
<feature type="chain" id="PRO_5038354753" description="Probable periplasmic serine endoprotease DegP-like" evidence="16">
    <location>
        <begin position="41"/>
        <end position="501"/>
    </location>
</feature>
<keyword evidence="6" id="KW-0645">Protease</keyword>
<dbReference type="OrthoDB" id="8520726at2"/>
<feature type="active site" description="Charge relay system" evidence="14">
    <location>
        <position position="145"/>
    </location>
</feature>
<dbReference type="Pfam" id="PF13180">
    <property type="entry name" value="PDZ_2"/>
    <property type="match status" value="1"/>
</dbReference>
<dbReference type="PRINTS" id="PR00834">
    <property type="entry name" value="PROTEASES2C"/>
</dbReference>
<dbReference type="AlphaFoldDB" id="A0A3E1RDK9"/>
<evidence type="ECO:0000256" key="3">
    <source>
        <dbReference type="ARBA" id="ARBA00010541"/>
    </source>
</evidence>
<dbReference type="SMART" id="SM00228">
    <property type="entry name" value="PDZ"/>
    <property type="match status" value="2"/>
</dbReference>
<comment type="caution">
    <text evidence="18">The sequence shown here is derived from an EMBL/GenBank/DDBJ whole genome shotgun (WGS) entry which is preliminary data.</text>
</comment>
<dbReference type="InterPro" id="IPR011782">
    <property type="entry name" value="Pept_S1C_Do"/>
</dbReference>
<evidence type="ECO:0000256" key="6">
    <source>
        <dbReference type="ARBA" id="ARBA00022670"/>
    </source>
</evidence>
<dbReference type="Pfam" id="PF17820">
    <property type="entry name" value="PDZ_6"/>
    <property type="match status" value="1"/>
</dbReference>
<reference evidence="18 19" key="1">
    <citation type="submission" date="2018-05" db="EMBL/GenBank/DDBJ databases">
        <title>Rhodoferax soyangensis sp.nov., isolated from an oligotrophic freshwater lake.</title>
        <authorList>
            <person name="Park M."/>
        </authorList>
    </citation>
    <scope>NUCLEOTIDE SEQUENCE [LARGE SCALE GENOMIC DNA]</scope>
    <source>
        <strain evidence="18 19">IMCC26218</strain>
    </source>
</reference>
<evidence type="ECO:0000256" key="16">
    <source>
        <dbReference type="SAM" id="SignalP"/>
    </source>
</evidence>
<feature type="signal peptide" evidence="16">
    <location>
        <begin position="1"/>
        <end position="40"/>
    </location>
</feature>
<evidence type="ECO:0000256" key="8">
    <source>
        <dbReference type="ARBA" id="ARBA00022737"/>
    </source>
</evidence>
<accession>A0A3E1RDK9</accession>
<dbReference type="NCBIfam" id="TIGR02037">
    <property type="entry name" value="degP_htrA_DO"/>
    <property type="match status" value="1"/>
</dbReference>
<name>A0A3E1RDK9_9BURK</name>
<keyword evidence="9" id="KW-0574">Periplasm</keyword>
<feature type="active site" description="Charge relay system" evidence="14">
    <location>
        <position position="175"/>
    </location>
</feature>
<dbReference type="GO" id="GO:0042597">
    <property type="term" value="C:periplasmic space"/>
    <property type="evidence" value="ECO:0007669"/>
    <property type="project" value="UniProtKB-SubCell"/>
</dbReference>
<feature type="binding site" evidence="15">
    <location>
        <begin position="246"/>
        <end position="248"/>
    </location>
    <ligand>
        <name>substrate</name>
    </ligand>
</feature>
<dbReference type="SUPFAM" id="SSF50156">
    <property type="entry name" value="PDZ domain-like"/>
    <property type="match status" value="2"/>
</dbReference>
<evidence type="ECO:0000256" key="5">
    <source>
        <dbReference type="ARBA" id="ARBA00013958"/>
    </source>
</evidence>
<evidence type="ECO:0000256" key="10">
    <source>
        <dbReference type="ARBA" id="ARBA00022801"/>
    </source>
</evidence>
<dbReference type="PANTHER" id="PTHR22939">
    <property type="entry name" value="SERINE PROTEASE FAMILY S1C HTRA-RELATED"/>
    <property type="match status" value="1"/>
</dbReference>
<evidence type="ECO:0000256" key="14">
    <source>
        <dbReference type="PIRSR" id="PIRSR611782-1"/>
    </source>
</evidence>
<dbReference type="PANTHER" id="PTHR22939:SF130">
    <property type="entry name" value="PERIPLASMIC SERINE ENDOPROTEASE DEGP-LIKE-RELATED"/>
    <property type="match status" value="1"/>
</dbReference>
<dbReference type="InterPro" id="IPR009003">
    <property type="entry name" value="Peptidase_S1_PA"/>
</dbReference>
<dbReference type="CDD" id="cd10839">
    <property type="entry name" value="cpPDZ1_DegP-like"/>
    <property type="match status" value="1"/>
</dbReference>
<dbReference type="GO" id="GO:0004252">
    <property type="term" value="F:serine-type endopeptidase activity"/>
    <property type="evidence" value="ECO:0007669"/>
    <property type="project" value="InterPro"/>
</dbReference>
<keyword evidence="7 16" id="KW-0732">Signal</keyword>
<dbReference type="InterPro" id="IPR041489">
    <property type="entry name" value="PDZ_6"/>
</dbReference>
<dbReference type="Pfam" id="PF13365">
    <property type="entry name" value="Trypsin_2"/>
    <property type="match status" value="1"/>
</dbReference>
<evidence type="ECO:0000256" key="13">
    <source>
        <dbReference type="ARBA" id="ARBA00032850"/>
    </source>
</evidence>
<evidence type="ECO:0000256" key="7">
    <source>
        <dbReference type="ARBA" id="ARBA00022729"/>
    </source>
</evidence>
<evidence type="ECO:0000256" key="2">
    <source>
        <dbReference type="ARBA" id="ARBA00004418"/>
    </source>
</evidence>
<keyword evidence="11" id="KW-0720">Serine protease</keyword>
<keyword evidence="8" id="KW-0677">Repeat</keyword>
<dbReference type="Gene3D" id="2.40.10.120">
    <property type="match status" value="1"/>
</dbReference>
<dbReference type="RefSeq" id="WP_117176633.1">
    <property type="nucleotide sequence ID" value="NZ_QFZK01000004.1"/>
</dbReference>
<feature type="binding site" evidence="15">
    <location>
        <position position="145"/>
    </location>
    <ligand>
        <name>substrate</name>
    </ligand>
</feature>
<feature type="binding site" evidence="15">
    <location>
        <position position="175"/>
    </location>
    <ligand>
        <name>substrate</name>
    </ligand>
</feature>
<comment type="similarity">
    <text evidence="3">Belongs to the peptidase S1C family.</text>
</comment>
<dbReference type="InterPro" id="IPR001478">
    <property type="entry name" value="PDZ"/>
</dbReference>
<dbReference type="InterPro" id="IPR036034">
    <property type="entry name" value="PDZ_sf"/>
</dbReference>
<protein>
    <recommendedName>
        <fullName evidence="5">Probable periplasmic serine endoprotease DegP-like</fullName>
        <ecNumber evidence="4">3.4.21.107</ecNumber>
    </recommendedName>
    <alternativeName>
        <fullName evidence="13">Protease Do</fullName>
    </alternativeName>
</protein>
<dbReference type="EC" id="3.4.21.107" evidence="4"/>
<feature type="domain" description="PDZ" evidence="17">
    <location>
        <begin position="287"/>
        <end position="357"/>
    </location>
</feature>
<sequence>MSITHNKKTRSALPRKTLSAVLAATLCLAAGMLGSAPASAQVQAQPASAPAARPAGFPDVASIAAQYGPAVVNISVSGTRNVSTAPQGSDKDEKADSESAAAMQDFFRQFQQQYGSLPANIALPVQGAGTGFLISTDGLILTNAHVVKHAQEITVKLTDRREFKARLLGVDTLTDVAVLKIEAQGLPIVNLGATQSTRVGDWVMAIGSPFGFENTVTAGVVSATKRSMPGEGFAPYIQTDVAINPGNSGGPLINMRGEVIGMNAMIYTRSGGFQGLSFAIPIEVVRQVAQQIAATGGVQHARLGVSAQEVNQVLAESFKLPRPMGALVSDVDKGSPADRAGLASGDIVLAINGQAIEMAGDMSELVGAAKPGQTMDLRIWRSGQPKTLHAVLEGTRVAVAAPTPADAKPNGGRLGLSLRDLHPDEKGEDGLLRGLMVEKAIDAATRAGVQAGDVLLAVNGKPVSSLLQLQAAVPAGDKAAALLVQRGNTKLYLALRLGAQS</sequence>
<comment type="catalytic activity">
    <reaction evidence="1">
        <text>Acts on substrates that are at least partially unfolded. The cleavage site P1 residue is normally between a pair of hydrophobic residues, such as Val-|-Val.</text>
        <dbReference type="EC" id="3.4.21.107"/>
    </reaction>
</comment>
<evidence type="ECO:0000256" key="12">
    <source>
        <dbReference type="ARBA" id="ARBA00023016"/>
    </source>
</evidence>
<evidence type="ECO:0000256" key="15">
    <source>
        <dbReference type="PIRSR" id="PIRSR611782-2"/>
    </source>
</evidence>
<dbReference type="EMBL" id="QFZK01000004">
    <property type="protein sequence ID" value="RFO97445.1"/>
    <property type="molecule type" value="Genomic_DNA"/>
</dbReference>
<dbReference type="SUPFAM" id="SSF50494">
    <property type="entry name" value="Trypsin-like serine proteases"/>
    <property type="match status" value="1"/>
</dbReference>
<keyword evidence="19" id="KW-1185">Reference proteome</keyword>
<organism evidence="18 19">
    <name type="scientific">Rhodoferax lacus</name>
    <dbReference type="NCBI Taxonomy" id="2184758"/>
    <lineage>
        <taxon>Bacteria</taxon>
        <taxon>Pseudomonadati</taxon>
        <taxon>Pseudomonadota</taxon>
        <taxon>Betaproteobacteria</taxon>
        <taxon>Burkholderiales</taxon>
        <taxon>Comamonadaceae</taxon>
        <taxon>Rhodoferax</taxon>
    </lineage>
</organism>
<proteinExistence type="inferred from homology"/>
<keyword evidence="10" id="KW-0378">Hydrolase</keyword>
<keyword evidence="12" id="KW-0346">Stress response</keyword>
<dbReference type="PROSITE" id="PS50106">
    <property type="entry name" value="PDZ"/>
    <property type="match status" value="2"/>
</dbReference>
<feature type="domain" description="PDZ" evidence="17">
    <location>
        <begin position="408"/>
        <end position="488"/>
    </location>
</feature>
<evidence type="ECO:0000256" key="1">
    <source>
        <dbReference type="ARBA" id="ARBA00001772"/>
    </source>
</evidence>
<evidence type="ECO:0000256" key="9">
    <source>
        <dbReference type="ARBA" id="ARBA00022764"/>
    </source>
</evidence>
<evidence type="ECO:0000256" key="11">
    <source>
        <dbReference type="ARBA" id="ARBA00022825"/>
    </source>
</evidence>
<evidence type="ECO:0000313" key="18">
    <source>
        <dbReference type="EMBL" id="RFO97445.1"/>
    </source>
</evidence>
<dbReference type="Proteomes" id="UP000260665">
    <property type="component" value="Unassembled WGS sequence"/>
</dbReference>
<dbReference type="GO" id="GO:0006508">
    <property type="term" value="P:proteolysis"/>
    <property type="evidence" value="ECO:0007669"/>
    <property type="project" value="UniProtKB-KW"/>
</dbReference>
<evidence type="ECO:0000313" key="19">
    <source>
        <dbReference type="Proteomes" id="UP000260665"/>
    </source>
</evidence>
<evidence type="ECO:0000256" key="4">
    <source>
        <dbReference type="ARBA" id="ARBA00013035"/>
    </source>
</evidence>
<dbReference type="Gene3D" id="2.30.42.10">
    <property type="match status" value="2"/>
</dbReference>
<comment type="subcellular location">
    <subcellularLocation>
        <location evidence="2">Periplasm</location>
    </subcellularLocation>
</comment>
<feature type="active site" description="Charge relay system" evidence="14">
    <location>
        <position position="248"/>
    </location>
</feature>
<dbReference type="InterPro" id="IPR001940">
    <property type="entry name" value="Peptidase_S1C"/>
</dbReference>